<dbReference type="GO" id="GO:0016020">
    <property type="term" value="C:membrane"/>
    <property type="evidence" value="ECO:0007669"/>
    <property type="project" value="UniProtKB-SubCell"/>
</dbReference>
<accession>A0A0B8MY48</accession>
<keyword evidence="6" id="KW-0472">Membrane</keyword>
<evidence type="ECO:0000313" key="8">
    <source>
        <dbReference type="Proteomes" id="UP000053095"/>
    </source>
</evidence>
<feature type="non-terminal residue" evidence="7">
    <location>
        <position position="299"/>
    </location>
</feature>
<evidence type="ECO:0000256" key="6">
    <source>
        <dbReference type="ARBA" id="ARBA00023136"/>
    </source>
</evidence>
<comment type="subcellular location">
    <subcellularLocation>
        <location evidence="2">Endoplasmic reticulum</location>
    </subcellularLocation>
    <subcellularLocation>
        <location evidence="3">Membrane</location>
    </subcellularLocation>
    <subcellularLocation>
        <location evidence="1">Mitochondrion</location>
    </subcellularLocation>
</comment>
<dbReference type="EMBL" id="DF933810">
    <property type="protein sequence ID" value="GAM34007.1"/>
    <property type="molecule type" value="Genomic_DNA"/>
</dbReference>
<evidence type="ECO:0000256" key="4">
    <source>
        <dbReference type="ARBA" id="ARBA00022824"/>
    </source>
</evidence>
<dbReference type="SUPFAM" id="SSF53474">
    <property type="entry name" value="alpha/beta-Hydrolases"/>
    <property type="match status" value="1"/>
</dbReference>
<dbReference type="AlphaFoldDB" id="A0A0B8MY48"/>
<dbReference type="Gene3D" id="3.40.50.1820">
    <property type="entry name" value="alpha/beta hydrolase"/>
    <property type="match status" value="1"/>
</dbReference>
<organism evidence="7 8">
    <name type="scientific">Talaromyces pinophilus</name>
    <name type="common">Penicillium pinophilum</name>
    <dbReference type="NCBI Taxonomy" id="128442"/>
    <lineage>
        <taxon>Eukaryota</taxon>
        <taxon>Fungi</taxon>
        <taxon>Dikarya</taxon>
        <taxon>Ascomycota</taxon>
        <taxon>Pezizomycotina</taxon>
        <taxon>Eurotiomycetes</taxon>
        <taxon>Eurotiomycetidae</taxon>
        <taxon>Eurotiales</taxon>
        <taxon>Trichocomaceae</taxon>
        <taxon>Talaromyces</taxon>
        <taxon>Talaromyces sect. Talaromyces</taxon>
    </lineage>
</organism>
<protein>
    <recommendedName>
        <fullName evidence="9">Protein SERAC1</fullName>
    </recommendedName>
</protein>
<dbReference type="InterPro" id="IPR052374">
    <property type="entry name" value="SERAC1"/>
</dbReference>
<evidence type="ECO:0000256" key="3">
    <source>
        <dbReference type="ARBA" id="ARBA00004370"/>
    </source>
</evidence>
<dbReference type="GO" id="GO:0005783">
    <property type="term" value="C:endoplasmic reticulum"/>
    <property type="evidence" value="ECO:0007669"/>
    <property type="project" value="UniProtKB-SubCell"/>
</dbReference>
<dbReference type="PANTHER" id="PTHR48182">
    <property type="entry name" value="PROTEIN SERAC1"/>
    <property type="match status" value="1"/>
</dbReference>
<dbReference type="PANTHER" id="PTHR48182:SF2">
    <property type="entry name" value="PROTEIN SERAC1"/>
    <property type="match status" value="1"/>
</dbReference>
<dbReference type="Proteomes" id="UP000053095">
    <property type="component" value="Unassembled WGS sequence"/>
</dbReference>
<gene>
    <name evidence="7" type="ORF">TCE0_014f01316</name>
</gene>
<evidence type="ECO:0000256" key="2">
    <source>
        <dbReference type="ARBA" id="ARBA00004240"/>
    </source>
</evidence>
<evidence type="ECO:0000313" key="7">
    <source>
        <dbReference type="EMBL" id="GAM34007.1"/>
    </source>
</evidence>
<evidence type="ECO:0000256" key="5">
    <source>
        <dbReference type="ARBA" id="ARBA00023128"/>
    </source>
</evidence>
<reference evidence="8" key="1">
    <citation type="journal article" date="2015" name="Genome Announc.">
        <title>Draft genome sequence of Talaromyces cellulolyticus strain Y-94, a source of lignocellulosic biomass-degrading enzymes.</title>
        <authorList>
            <person name="Fujii T."/>
            <person name="Koike H."/>
            <person name="Sawayama S."/>
            <person name="Yano S."/>
            <person name="Inoue H."/>
        </authorList>
    </citation>
    <scope>NUCLEOTIDE SEQUENCE [LARGE SCALE GENOMIC DNA]</scope>
    <source>
        <strain evidence="8">Y-94</strain>
    </source>
</reference>
<evidence type="ECO:0000256" key="1">
    <source>
        <dbReference type="ARBA" id="ARBA00004173"/>
    </source>
</evidence>
<name>A0A0B8MY48_TALPI</name>
<keyword evidence="4" id="KW-0256">Endoplasmic reticulum</keyword>
<keyword evidence="5" id="KW-0496">Mitochondrion</keyword>
<sequence>MASPTSQRKSHVFRVTGLPRDLPDEDLQASLQRALHDTISDEERSQIKTEITIVPSCYDPDRERAALVQFRGGVPQFLSELTLNPLGDWQVEMEDSDISFDCHFFGFTQLYLPDGKEPVVADIIAIAGLDGHAYGSWQGRGNLGRMWLRDFLSKDLPRRRTMIYGYNSKLSSHGVDTILDYGRELMEEIKKIRNTKELQQRPLFFIAHSFGGIILAHCLVRAIQTMDEDHPAITSLHRATYSMIFFGIPHKGLVVEDIQQMLTGDRNHPREKLLQQISSRSDLLVHQLADFKNLIRDRK</sequence>
<keyword evidence="8" id="KW-1185">Reference proteome</keyword>
<evidence type="ECO:0008006" key="9">
    <source>
        <dbReference type="Google" id="ProtNLM"/>
    </source>
</evidence>
<dbReference type="GO" id="GO:0005739">
    <property type="term" value="C:mitochondrion"/>
    <property type="evidence" value="ECO:0007669"/>
    <property type="project" value="UniProtKB-SubCell"/>
</dbReference>
<dbReference type="InterPro" id="IPR029058">
    <property type="entry name" value="AB_hydrolase_fold"/>
</dbReference>
<proteinExistence type="predicted"/>